<reference evidence="1 2" key="1">
    <citation type="submission" date="2021-06" db="EMBL/GenBank/DDBJ databases">
        <title>Caerostris extrusa draft genome.</title>
        <authorList>
            <person name="Kono N."/>
            <person name="Arakawa K."/>
        </authorList>
    </citation>
    <scope>NUCLEOTIDE SEQUENCE [LARGE SCALE GENOMIC DNA]</scope>
</reference>
<accession>A0AAV4MNU5</accession>
<organism evidence="1 2">
    <name type="scientific">Caerostris extrusa</name>
    <name type="common">Bark spider</name>
    <name type="synonym">Caerostris bankana</name>
    <dbReference type="NCBI Taxonomy" id="172846"/>
    <lineage>
        <taxon>Eukaryota</taxon>
        <taxon>Metazoa</taxon>
        <taxon>Ecdysozoa</taxon>
        <taxon>Arthropoda</taxon>
        <taxon>Chelicerata</taxon>
        <taxon>Arachnida</taxon>
        <taxon>Araneae</taxon>
        <taxon>Araneomorphae</taxon>
        <taxon>Entelegynae</taxon>
        <taxon>Araneoidea</taxon>
        <taxon>Araneidae</taxon>
        <taxon>Caerostris</taxon>
    </lineage>
</organism>
<name>A0AAV4MNU5_CAEEX</name>
<gene>
    <name evidence="1" type="ORF">CEXT_389431</name>
</gene>
<comment type="caution">
    <text evidence="1">The sequence shown here is derived from an EMBL/GenBank/DDBJ whole genome shotgun (WGS) entry which is preliminary data.</text>
</comment>
<dbReference type="AlphaFoldDB" id="A0AAV4MNU5"/>
<sequence length="105" mass="12143">MCSRKITRKLVENYMPIAQSPYCNCFVKIKIKQPQVASTTESDITLFMRSCKSFQDYGKERSTRHSSSNVQIKCSFAMIAHLQLISPFLMLQLSQVPRKNEQSVY</sequence>
<protein>
    <submittedName>
        <fullName evidence="1">Uncharacterized protein</fullName>
    </submittedName>
</protein>
<keyword evidence="2" id="KW-1185">Reference proteome</keyword>
<proteinExistence type="predicted"/>
<dbReference type="EMBL" id="BPLR01019957">
    <property type="protein sequence ID" value="GIX73505.1"/>
    <property type="molecule type" value="Genomic_DNA"/>
</dbReference>
<evidence type="ECO:0000313" key="1">
    <source>
        <dbReference type="EMBL" id="GIX73505.1"/>
    </source>
</evidence>
<dbReference type="Proteomes" id="UP001054945">
    <property type="component" value="Unassembled WGS sequence"/>
</dbReference>
<evidence type="ECO:0000313" key="2">
    <source>
        <dbReference type="Proteomes" id="UP001054945"/>
    </source>
</evidence>